<evidence type="ECO:0000313" key="1">
    <source>
        <dbReference type="EMBL" id="KNZ53052.1"/>
    </source>
</evidence>
<reference evidence="1 2" key="1">
    <citation type="submission" date="2015-08" db="EMBL/GenBank/DDBJ databases">
        <title>Next Generation Sequencing and Analysis of the Genome of Puccinia sorghi L Schw, the Causal Agent of Maize Common Rust.</title>
        <authorList>
            <person name="Rochi L."/>
            <person name="Burguener G."/>
            <person name="Darino M."/>
            <person name="Turjanski A."/>
            <person name="Kreff E."/>
            <person name="Dieguez M.J."/>
            <person name="Sacco F."/>
        </authorList>
    </citation>
    <scope>NUCLEOTIDE SEQUENCE [LARGE SCALE GENOMIC DNA]</scope>
    <source>
        <strain evidence="1 2">RO10H11247</strain>
    </source>
</reference>
<protein>
    <submittedName>
        <fullName evidence="1">Uncharacterized protein</fullName>
    </submittedName>
</protein>
<accession>A0A0L6UXT9</accession>
<comment type="caution">
    <text evidence="1">The sequence shown here is derived from an EMBL/GenBank/DDBJ whole genome shotgun (WGS) entry which is preliminary data.</text>
</comment>
<dbReference type="EMBL" id="LAVV01008346">
    <property type="protein sequence ID" value="KNZ53052.1"/>
    <property type="molecule type" value="Genomic_DNA"/>
</dbReference>
<dbReference type="VEuPathDB" id="FungiDB:VP01_335g11"/>
<gene>
    <name evidence="1" type="ORF">VP01_335g11</name>
</gene>
<dbReference type="PANTHER" id="PTHR31912">
    <property type="entry name" value="IP13529P"/>
    <property type="match status" value="1"/>
</dbReference>
<dbReference type="PANTHER" id="PTHR31912:SF34">
    <property type="entry name" value="NOTOCHORD-RELATED PROTEIN"/>
    <property type="match status" value="1"/>
</dbReference>
<name>A0A0L6UXT9_9BASI</name>
<dbReference type="OrthoDB" id="2506088at2759"/>
<evidence type="ECO:0000313" key="2">
    <source>
        <dbReference type="Proteomes" id="UP000037035"/>
    </source>
</evidence>
<sequence length="507" mass="59172">MYQQICLILSITNLSLPHWDSIRKSRQMLPELLKLDINNKERIFQKHCSAISIKYILAHVSTHWSIATYTFILRILLEKISILYIKFRNGDNFWILIIEHRCEFPLRPSQPSKWANGFSLFIPAQIPYTSPHSFALKISSFSLRYEEIIMLDGSKYSHACNNEIFEIYRDGNHRRQLPNPWRIKASGRLIIHMPIKLYSILMIPLEIKYKIHFVTTSNTETPLELDELVLMIVSYFKQIFMTWKIICGSSKCTLIYSYFMSSKCQPNGQTSQSSTFLFTCCLQFAALVESLFATEKFEIYNSILHTSSIHSNWIAPSRDIAIRFSNYHFMRLLLSGAFYMIIIDINIFSHLQKSQKYFTLIHLLRSPWVKTHKPFNISRELSKRVNGAYLQQLKAFQINHNEVVSKKSYIMVRLNFQATLPLSTEETLTCVNVQPDCYNGNCKVTKTSWPMRPQQENKAPTKTIAHSPTNQYLLNVCSHHSLLLHRLVSHINFAPVYPQQAQQIIQQ</sequence>
<proteinExistence type="predicted"/>
<keyword evidence="2" id="KW-1185">Reference proteome</keyword>
<dbReference type="AlphaFoldDB" id="A0A0L6UXT9"/>
<organism evidence="1 2">
    <name type="scientific">Puccinia sorghi</name>
    <dbReference type="NCBI Taxonomy" id="27349"/>
    <lineage>
        <taxon>Eukaryota</taxon>
        <taxon>Fungi</taxon>
        <taxon>Dikarya</taxon>
        <taxon>Basidiomycota</taxon>
        <taxon>Pucciniomycotina</taxon>
        <taxon>Pucciniomycetes</taxon>
        <taxon>Pucciniales</taxon>
        <taxon>Pucciniaceae</taxon>
        <taxon>Puccinia</taxon>
    </lineage>
</organism>
<dbReference type="Proteomes" id="UP000037035">
    <property type="component" value="Unassembled WGS sequence"/>
</dbReference>